<comment type="caution">
    <text evidence="1">The sequence shown here is derived from an EMBL/GenBank/DDBJ whole genome shotgun (WGS) entry which is preliminary data.</text>
</comment>
<name>A0A6G1BFL8_CROCR</name>
<sequence length="141" mass="16093">LKSARTSSSGINRGWRAGGERGTLLHCWGKCKLVQPLWKTGWRFLKRLEVELPYDPASALLGIHPRDTGELPHWGTRTLMFTAAPSTTAQVWQGPKRPSADEWITKMWFIDTTEYYSVIEKNEILPFATTQSEMSQRKTTI</sequence>
<evidence type="ECO:0000313" key="1">
    <source>
        <dbReference type="EMBL" id="KAF0886858.1"/>
    </source>
</evidence>
<dbReference type="Proteomes" id="UP000475037">
    <property type="component" value="Unassembled WGS sequence"/>
</dbReference>
<feature type="non-terminal residue" evidence="1">
    <location>
        <position position="1"/>
    </location>
</feature>
<evidence type="ECO:0000313" key="2">
    <source>
        <dbReference type="Proteomes" id="UP000475037"/>
    </source>
</evidence>
<organism evidence="1 2">
    <name type="scientific">Crocuta crocuta</name>
    <name type="common">Spotted hyena</name>
    <dbReference type="NCBI Taxonomy" id="9678"/>
    <lineage>
        <taxon>Eukaryota</taxon>
        <taxon>Metazoa</taxon>
        <taxon>Chordata</taxon>
        <taxon>Craniata</taxon>
        <taxon>Vertebrata</taxon>
        <taxon>Euteleostomi</taxon>
        <taxon>Mammalia</taxon>
        <taxon>Eutheria</taxon>
        <taxon>Laurasiatheria</taxon>
        <taxon>Carnivora</taxon>
        <taxon>Feliformia</taxon>
        <taxon>Hyaenidae</taxon>
        <taxon>Crocuta</taxon>
    </lineage>
</organism>
<feature type="non-terminal residue" evidence="1">
    <location>
        <position position="141"/>
    </location>
</feature>
<dbReference type="EMBL" id="VOAJ01000543">
    <property type="protein sequence ID" value="KAF0886858.1"/>
    <property type="molecule type" value="Genomic_DNA"/>
</dbReference>
<protein>
    <submittedName>
        <fullName evidence="1">LORF2 protein</fullName>
    </submittedName>
</protein>
<proteinExistence type="predicted"/>
<accession>A0A6G1BFL8</accession>
<gene>
    <name evidence="1" type="primary">Pol_22</name>
    <name evidence="1" type="ORF">FOF47_R03706</name>
</gene>
<reference evidence="1 2" key="1">
    <citation type="submission" date="2019-11" db="EMBL/GenBank/DDBJ databases">
        <authorList>
            <person name="Yang C."/>
            <person name="Li F."/>
        </authorList>
    </citation>
    <scope>NUCLEOTIDE SEQUENCE [LARGE SCALE GENOMIC DNA]</scope>
    <source>
        <strain evidence="1">KB4526</strain>
        <tissue evidence="1">Muscle</tissue>
    </source>
</reference>
<dbReference type="AlphaFoldDB" id="A0A6G1BFL8"/>
<keyword evidence="2" id="KW-1185">Reference proteome</keyword>